<keyword evidence="2 6" id="KW-0378">Hydrolase</keyword>
<comment type="domain">
    <text evidence="6">The Q motif is unique to and characteristic of the DEAD box family of RNA helicases and controls ATP binding and hydrolysis.</text>
</comment>
<dbReference type="Pfam" id="PF00271">
    <property type="entry name" value="Helicase_C"/>
    <property type="match status" value="1"/>
</dbReference>
<dbReference type="PROSITE" id="PS51192">
    <property type="entry name" value="HELICASE_ATP_BIND_1"/>
    <property type="match status" value="1"/>
</dbReference>
<evidence type="ECO:0000313" key="10">
    <source>
        <dbReference type="EMBL" id="JAS29189.1"/>
    </source>
</evidence>
<dbReference type="GO" id="GO:0016787">
    <property type="term" value="F:hydrolase activity"/>
    <property type="evidence" value="ECO:0007669"/>
    <property type="project" value="UniProtKB-KW"/>
</dbReference>
<comment type="similarity">
    <text evidence="6">Belongs to the DEAD box helicase family.</text>
</comment>
<dbReference type="PANTHER" id="PTHR24031">
    <property type="entry name" value="RNA HELICASE"/>
    <property type="match status" value="1"/>
</dbReference>
<dbReference type="EMBL" id="GEDC01008109">
    <property type="protein sequence ID" value="JAS29189.1"/>
    <property type="molecule type" value="Transcribed_RNA"/>
</dbReference>
<dbReference type="CDD" id="cd17949">
    <property type="entry name" value="DEADc_DDX31"/>
    <property type="match status" value="1"/>
</dbReference>
<evidence type="ECO:0000256" key="6">
    <source>
        <dbReference type="RuleBase" id="RU365068"/>
    </source>
</evidence>
<dbReference type="EC" id="3.6.4.13" evidence="6"/>
<dbReference type="CDD" id="cd18787">
    <property type="entry name" value="SF2_C_DEAD"/>
    <property type="match status" value="1"/>
</dbReference>
<dbReference type="InterPro" id="IPR011545">
    <property type="entry name" value="DEAD/DEAH_box_helicase_dom"/>
</dbReference>
<gene>
    <name evidence="10" type="ORF">g.10054</name>
</gene>
<organism evidence="10">
    <name type="scientific">Clastoptera arizonana</name>
    <name type="common">Arizona spittle bug</name>
    <dbReference type="NCBI Taxonomy" id="38151"/>
    <lineage>
        <taxon>Eukaryota</taxon>
        <taxon>Metazoa</taxon>
        <taxon>Ecdysozoa</taxon>
        <taxon>Arthropoda</taxon>
        <taxon>Hexapoda</taxon>
        <taxon>Insecta</taxon>
        <taxon>Pterygota</taxon>
        <taxon>Neoptera</taxon>
        <taxon>Paraneoptera</taxon>
        <taxon>Hemiptera</taxon>
        <taxon>Auchenorrhyncha</taxon>
        <taxon>Cercopoidea</taxon>
        <taxon>Clastopteridae</taxon>
        <taxon>Clastoptera</taxon>
    </lineage>
</organism>
<feature type="domain" description="Helicase C-terminal" evidence="9">
    <location>
        <begin position="364"/>
        <end position="512"/>
    </location>
</feature>
<dbReference type="InterPro" id="IPR014001">
    <property type="entry name" value="Helicase_ATP-bd"/>
</dbReference>
<evidence type="ECO:0000259" key="8">
    <source>
        <dbReference type="PROSITE" id="PS51192"/>
    </source>
</evidence>
<feature type="region of interest" description="Disordered" evidence="7">
    <location>
        <begin position="611"/>
        <end position="664"/>
    </location>
</feature>
<dbReference type="GO" id="GO:0005524">
    <property type="term" value="F:ATP binding"/>
    <property type="evidence" value="ECO:0007669"/>
    <property type="project" value="UniProtKB-UniRule"/>
</dbReference>
<proteinExistence type="inferred from homology"/>
<dbReference type="SMART" id="SM01178">
    <property type="entry name" value="DUF4217"/>
    <property type="match status" value="1"/>
</dbReference>
<dbReference type="SMART" id="SM00487">
    <property type="entry name" value="DEXDc"/>
    <property type="match status" value="1"/>
</dbReference>
<comment type="function">
    <text evidence="6">RNA helicase.</text>
</comment>
<dbReference type="SUPFAM" id="SSF52540">
    <property type="entry name" value="P-loop containing nucleoside triphosphate hydrolases"/>
    <property type="match status" value="1"/>
</dbReference>
<keyword evidence="3 6" id="KW-0347">Helicase</keyword>
<evidence type="ECO:0000256" key="5">
    <source>
        <dbReference type="ARBA" id="ARBA00022884"/>
    </source>
</evidence>
<evidence type="ECO:0000256" key="4">
    <source>
        <dbReference type="ARBA" id="ARBA00022840"/>
    </source>
</evidence>
<feature type="domain" description="Helicase ATP-binding" evidence="8">
    <location>
        <begin position="137"/>
        <end position="325"/>
    </location>
</feature>
<reference evidence="10" key="1">
    <citation type="submission" date="2015-12" db="EMBL/GenBank/DDBJ databases">
        <title>De novo transcriptome assembly of four potential Pierce s Disease insect vectors from Arizona vineyards.</title>
        <authorList>
            <person name="Tassone E.E."/>
        </authorList>
    </citation>
    <scope>NUCLEOTIDE SEQUENCE</scope>
</reference>
<dbReference type="InterPro" id="IPR025313">
    <property type="entry name" value="SPB4-like_CTE"/>
</dbReference>
<dbReference type="Gene3D" id="3.40.50.300">
    <property type="entry name" value="P-loop containing nucleotide triphosphate hydrolases"/>
    <property type="match status" value="2"/>
</dbReference>
<name>A0A1B6DU77_9HEMI</name>
<dbReference type="PROSITE" id="PS51194">
    <property type="entry name" value="HELICASE_CTER"/>
    <property type="match status" value="1"/>
</dbReference>
<dbReference type="GO" id="GO:0003723">
    <property type="term" value="F:RNA binding"/>
    <property type="evidence" value="ECO:0007669"/>
    <property type="project" value="UniProtKB-UniRule"/>
</dbReference>
<keyword evidence="1 6" id="KW-0547">Nucleotide-binding</keyword>
<evidence type="ECO:0000259" key="9">
    <source>
        <dbReference type="PROSITE" id="PS51194"/>
    </source>
</evidence>
<evidence type="ECO:0000256" key="1">
    <source>
        <dbReference type="ARBA" id="ARBA00022741"/>
    </source>
</evidence>
<dbReference type="AlphaFoldDB" id="A0A1B6DU77"/>
<dbReference type="InterPro" id="IPR001650">
    <property type="entry name" value="Helicase_C-like"/>
</dbReference>
<keyword evidence="5 6" id="KW-0694">RNA-binding</keyword>
<sequence>MEESMTLNVGIELIDKKKKRKNVQPSLAKVKLHSFKPLKENKDEDSDYEDEVYFSKLQNYSGTETTNLSEPHVNQVSKQNKVLDFKASDFKQITPVEEVVFSSEYFKDVSHIHPYMVQNLEQNFEVTQMTTVQKLSLPVLLSGKDALIRSQTGSGKTLAYALPIIESLQKIRPKISRSDGIKALVILPTRELALQSYECFLKLVKSFAWLVPGMLVGGEKRKSEKARLRKGINILVGTPGRLIDHAQHTKSLVLDSVQWLILDEADMLLDMGYEKDVASILSILEDQRSKSFDSSTRHQTVLLSATMTAQVEKLAGLALVSPVAINASSSNEDELVVPKSLVQSFVILPPKQRLVTLAIFIIQKLQKRYKKMLVFMATQAMVDYHIELFSTVLKTITSTKFMKLHGNMEQHERTEVFKSFRQAEIGVLMCTDVAARGLDLPSVDWIVQYTGPATPADYVHRVGRTARINNEGFSVLFLLDSESQFVTKLRQKRIKLTEVDHSELIENWRSLLSGDKNSKLKSWANNGEELMEGVQKLQEEFETAVVEQKGLHALATQAYTSWVRFYATYPRESREVYNFKHLHLGHHAKCFALQDPPSTIGKERHQGFKNNSAKSFEKPAPPKRRATQSAVVGEFESGLKPMKKKKKTEPAKVVNKQKSFRIKK</sequence>
<dbReference type="SMART" id="SM00490">
    <property type="entry name" value="HELICc"/>
    <property type="match status" value="1"/>
</dbReference>
<keyword evidence="4 6" id="KW-0067">ATP-binding</keyword>
<dbReference type="Pfam" id="PF00270">
    <property type="entry name" value="DEAD"/>
    <property type="match status" value="1"/>
</dbReference>
<comment type="catalytic activity">
    <reaction evidence="6">
        <text>ATP + H2O = ADP + phosphate + H(+)</text>
        <dbReference type="Rhea" id="RHEA:13065"/>
        <dbReference type="ChEBI" id="CHEBI:15377"/>
        <dbReference type="ChEBI" id="CHEBI:15378"/>
        <dbReference type="ChEBI" id="CHEBI:30616"/>
        <dbReference type="ChEBI" id="CHEBI:43474"/>
        <dbReference type="ChEBI" id="CHEBI:456216"/>
        <dbReference type="EC" id="3.6.4.13"/>
    </reaction>
</comment>
<dbReference type="Pfam" id="PF13959">
    <property type="entry name" value="CTE_SPB4"/>
    <property type="match status" value="1"/>
</dbReference>
<evidence type="ECO:0000256" key="3">
    <source>
        <dbReference type="ARBA" id="ARBA00022806"/>
    </source>
</evidence>
<dbReference type="InterPro" id="IPR027417">
    <property type="entry name" value="P-loop_NTPase"/>
</dbReference>
<dbReference type="GO" id="GO:0003724">
    <property type="term" value="F:RNA helicase activity"/>
    <property type="evidence" value="ECO:0007669"/>
    <property type="project" value="UniProtKB-EC"/>
</dbReference>
<protein>
    <recommendedName>
        <fullName evidence="6">ATP-dependent RNA helicase</fullName>
        <ecNumber evidence="6">3.6.4.13</ecNumber>
    </recommendedName>
</protein>
<accession>A0A1B6DU77</accession>
<evidence type="ECO:0000256" key="7">
    <source>
        <dbReference type="SAM" id="MobiDB-lite"/>
    </source>
</evidence>
<evidence type="ECO:0000256" key="2">
    <source>
        <dbReference type="ARBA" id="ARBA00022801"/>
    </source>
</evidence>